<dbReference type="Proteomes" id="UP000789739">
    <property type="component" value="Unassembled WGS sequence"/>
</dbReference>
<evidence type="ECO:0000313" key="2">
    <source>
        <dbReference type="Proteomes" id="UP000789739"/>
    </source>
</evidence>
<accession>A0A9N9E1D5</accession>
<dbReference type="AlphaFoldDB" id="A0A9N9E1D5"/>
<comment type="caution">
    <text evidence="1">The sequence shown here is derived from an EMBL/GenBank/DDBJ whole genome shotgun (WGS) entry which is preliminary data.</text>
</comment>
<protein>
    <submittedName>
        <fullName evidence="1">3142_t:CDS:1</fullName>
    </submittedName>
</protein>
<proteinExistence type="predicted"/>
<name>A0A9N9E1D5_9GLOM</name>
<organism evidence="1 2">
    <name type="scientific">Paraglomus brasilianum</name>
    <dbReference type="NCBI Taxonomy" id="144538"/>
    <lineage>
        <taxon>Eukaryota</taxon>
        <taxon>Fungi</taxon>
        <taxon>Fungi incertae sedis</taxon>
        <taxon>Mucoromycota</taxon>
        <taxon>Glomeromycotina</taxon>
        <taxon>Glomeromycetes</taxon>
        <taxon>Paraglomerales</taxon>
        <taxon>Paraglomeraceae</taxon>
        <taxon>Paraglomus</taxon>
    </lineage>
</organism>
<keyword evidence="2" id="KW-1185">Reference proteome</keyword>
<sequence length="164" mass="18585">METCNYGLAVGSAWSAKNSCSYQNLFPYPNSLIIDDKKVEFTYGSWMTSSKSMCTATISDMDIDTIVKFTKNYCGDAHKLCASEGLAPQLFCVYRKIIPGWTMVITENIKEAKPLHETTFNLKKDQDQVFQDISLLPGIRPNNILVYEKDQLRQAMLVDFDWAG</sequence>
<dbReference type="EMBL" id="CAJVPI010003625">
    <property type="protein sequence ID" value="CAG8660520.1"/>
    <property type="molecule type" value="Genomic_DNA"/>
</dbReference>
<evidence type="ECO:0000313" key="1">
    <source>
        <dbReference type="EMBL" id="CAG8660520.1"/>
    </source>
</evidence>
<dbReference type="OrthoDB" id="2315594at2759"/>
<feature type="non-terminal residue" evidence="1">
    <location>
        <position position="164"/>
    </location>
</feature>
<reference evidence="1" key="1">
    <citation type="submission" date="2021-06" db="EMBL/GenBank/DDBJ databases">
        <authorList>
            <person name="Kallberg Y."/>
            <person name="Tangrot J."/>
            <person name="Rosling A."/>
        </authorList>
    </citation>
    <scope>NUCLEOTIDE SEQUENCE</scope>
    <source>
        <strain evidence="1">BR232B</strain>
    </source>
</reference>
<gene>
    <name evidence="1" type="ORF">PBRASI_LOCUS10757</name>
</gene>